<evidence type="ECO:0000259" key="3">
    <source>
        <dbReference type="Pfam" id="PF24346"/>
    </source>
</evidence>
<feature type="compositionally biased region" description="Low complexity" evidence="1">
    <location>
        <begin position="966"/>
        <end position="995"/>
    </location>
</feature>
<feature type="compositionally biased region" description="Polar residues" evidence="1">
    <location>
        <begin position="1127"/>
        <end position="1145"/>
    </location>
</feature>
<feature type="region of interest" description="Disordered" evidence="1">
    <location>
        <begin position="416"/>
        <end position="449"/>
    </location>
</feature>
<feature type="compositionally biased region" description="Acidic residues" evidence="1">
    <location>
        <begin position="3137"/>
        <end position="3149"/>
    </location>
</feature>
<feature type="compositionally biased region" description="Acidic residues" evidence="1">
    <location>
        <begin position="3402"/>
        <end position="3418"/>
    </location>
</feature>
<feature type="region of interest" description="Disordered" evidence="1">
    <location>
        <begin position="3328"/>
        <end position="3347"/>
    </location>
</feature>
<feature type="region of interest" description="Disordered" evidence="1">
    <location>
        <begin position="3685"/>
        <end position="3738"/>
    </location>
</feature>
<proteinExistence type="predicted"/>
<dbReference type="Pfam" id="PF01345">
    <property type="entry name" value="DUF11"/>
    <property type="match status" value="1"/>
</dbReference>
<feature type="compositionally biased region" description="Polar residues" evidence="1">
    <location>
        <begin position="1491"/>
        <end position="1509"/>
    </location>
</feature>
<dbReference type="Proteomes" id="UP001470809">
    <property type="component" value="Chromosome"/>
</dbReference>
<feature type="compositionally biased region" description="Polar residues" evidence="1">
    <location>
        <begin position="1855"/>
        <end position="1873"/>
    </location>
</feature>
<feature type="domain" description="DUF11" evidence="2">
    <location>
        <begin position="4175"/>
        <end position="4294"/>
    </location>
</feature>
<feature type="compositionally biased region" description="Polar residues" evidence="1">
    <location>
        <begin position="2401"/>
        <end position="2419"/>
    </location>
</feature>
<dbReference type="InterPro" id="IPR051172">
    <property type="entry name" value="Chlamydia_OmcB"/>
</dbReference>
<evidence type="ECO:0000259" key="2">
    <source>
        <dbReference type="Pfam" id="PF01345"/>
    </source>
</evidence>
<feature type="compositionally biased region" description="Polar residues" evidence="1">
    <location>
        <begin position="2765"/>
        <end position="2783"/>
    </location>
</feature>
<dbReference type="InterPro" id="IPR047589">
    <property type="entry name" value="DUF11_rpt"/>
</dbReference>
<feature type="compositionally biased region" description="Low complexity" evidence="1">
    <location>
        <begin position="1148"/>
        <end position="1177"/>
    </location>
</feature>
<feature type="region of interest" description="Disordered" evidence="1">
    <location>
        <begin position="2219"/>
        <end position="2270"/>
    </location>
</feature>
<dbReference type="Pfam" id="PF24346">
    <property type="entry name" value="DUF7507"/>
    <property type="match status" value="7"/>
</dbReference>
<feature type="compositionally biased region" description="Polar residues" evidence="1">
    <location>
        <begin position="3384"/>
        <end position="3396"/>
    </location>
</feature>
<feature type="compositionally biased region" description="Polar residues" evidence="1">
    <location>
        <begin position="2583"/>
        <end position="2601"/>
    </location>
</feature>
<feature type="compositionally biased region" description="Polar residues" evidence="1">
    <location>
        <begin position="2219"/>
        <end position="2237"/>
    </location>
</feature>
<feature type="compositionally biased region" description="Low complexity" evidence="1">
    <location>
        <begin position="2968"/>
        <end position="2995"/>
    </location>
</feature>
<feature type="compositionally biased region" description="Polar residues" evidence="1">
    <location>
        <begin position="763"/>
        <end position="781"/>
    </location>
</feature>
<feature type="region of interest" description="Disordered" evidence="1">
    <location>
        <begin position="581"/>
        <end position="632"/>
    </location>
</feature>
<feature type="region of interest" description="Disordered" evidence="1">
    <location>
        <begin position="1309"/>
        <end position="1360"/>
    </location>
</feature>
<feature type="compositionally biased region" description="Low complexity" evidence="1">
    <location>
        <begin position="784"/>
        <end position="813"/>
    </location>
</feature>
<feature type="region of interest" description="Disordered" evidence="1">
    <location>
        <begin position="3384"/>
        <end position="3422"/>
    </location>
</feature>
<feature type="compositionally biased region" description="Polar residues" evidence="1">
    <location>
        <begin position="3692"/>
        <end position="3701"/>
    </location>
</feature>
<reference evidence="4 5" key="2">
    <citation type="submission" date="2024-08" db="EMBL/GenBank/DDBJ databases">
        <title>Phylogenomic analyses of a clade within the roseobacter group suggest taxonomic reassignments of species of the genera Aestuariivita, Citreicella, Loktanella, Nautella, Pelagibaca, Ruegeria, Thalassobius, Thiobacimonas and Tropicibacter, and the proposal o.</title>
        <authorList>
            <person name="Jeon C.O."/>
        </authorList>
    </citation>
    <scope>NUCLEOTIDE SEQUENCE [LARGE SCALE GENOMIC DNA]</scope>
    <source>
        <strain evidence="4 5">SS1-5</strain>
    </source>
</reference>
<feature type="compositionally biased region" description="Polar residues" evidence="1">
    <location>
        <begin position="581"/>
        <end position="599"/>
    </location>
</feature>
<sequence>MVTSNADEDGSGTVTVGDTLTYTVTATNNANGTVVNVTVSDPMLAPNSTTCATLADGASCVLTGTYEVMPGDLTAGSIDNTATVSSPDYLEDLEVDLSTPVVAVPPYEPVVPLGECSTTYASWNFTRAAGGASDQSQVGTAFVNAGYTFDASGTPLFPAFPEPDETGTVDATATNPEVPELNLLGELPETYVSVTRLELEPNTTRDVVMFDLGRFEHHIYEFRASDGTVLDFEGEFYGDPSINRTYAISVPADGVVNVYTWLVDYRDRYETSLPLNCQYLPTLDVAKSFGTPTTLADGSLSVPVTITATNAGNVDLDNLQLVDDLADPSNFGTAFQSITGTPVIAVTNNAGTSINGTDSTAVAPTGPATAFDGDANPNLLAGTDGLLGVNDVLTVTFTALIDPYDDTAPATLQNLATGTATDPSGEATSDDSGSTAGGPGTPTVLTPPAVSSGLNVGKSFATPVANADGTFDVAYTVTVLNSGAVNLDGLSLVDDLGTQFGSAFTASTAATTTGGVLTGPAVVLTNTSGNSTAPTANTAGYDGTNALLAGTDGLLAPGDSYAVSFTVRVDPNAAGAPASIANTATASGDDPTGTTVSDASDTDTQPDGTPDTDPNTPDEPTGVPTVVTPPTLAGGLNVGKSFATPVANADGTFDVAYTVTVLNSGAVNLDGLGLVDDLGTQFGSAFTASTAATTTGGVLTGPAVVLTNTSGNSTAPTANTAGYDGTNALLAGTDGLLAPGDSYAVSFTVRVDPNAAGAPASIANTATASGDDPTGTTVSDASDTDTQPDGTPDTDPNTPDEPTGVPTVVTPPTLAGGLNVGKSFATPVANADGTFDVAYTVTVLNSGAVNLDGLGLVDDLGTQFGSAFTASTAATTTGGVLTGPAVVLTNTSGNSTAPTANTAGYDGTNALLAGTDGLLAPGDSYAVSFTVRVDPNAAGAPASIANTATASGDDPTGTTVSDASDTDTQPDGTPDTDPNTPDEPTGVPTVVTPPTLAGGLNVGKSFATPVANADGTFDVAYTVTVLNSGAVNLDGLGLVDDLGTQFGSAFTASTAATTTGGVLTGPAVVLTNTSGNSTAPTANTAGYDGTNALLAGTDGLLAPGDSYAVSFTVRVDPNAAGAPASIANTATASGDDPTGTTVSDASDTDTQPDGTPDTDPNTPDEPTGVPTVVTPPTLAGGLNVGKSFATPVANADGTFDVAYTVTVLNSGAVNLDGLGLVDDLGTQFGSAFTASTAATTTGGVLTGPAVVLTNTSGNSTAPTANTAGYDGTNALLAGTDGLLAPGDSYAVSFTVRVDPNAAGAPASIANTATASGDDPTGTTVSDASDTDTQPDGTPDTDPNTPDEPTGVPTVVTPPTLAGGLNVGKSFATPVANADGTFDVAYTVTVLNSGAVNLDGLGLVDDLGTQFGSAFTASTAATTTGGVLTGPAVVLTNTSGNSTAPTANTAGYDGTNALLAGTDGLLAPGDSYAVSFTVRVDPNAAGAPASIANTATASGDDPTGTTVSDASDTDTQPDGTPDTDPNTPDEPTGVPTVVTPPTLAGGLNVGKSFATPVANADGTFDVAYTVTVLNSGAVNLDGLSLVDDLGTQFGSAFTASTAATTTGGVLTGPAVVLTNTSGNSTAPTANTAGYDGTNALLAGTDGLLAPGDSYAVSFTVRVDPNAAGAPASIANTATASGDDPTGTTVSDASDTDTQPDGTPDTDPNTPDEPTGVPTVVTPPTLAGGLNVGKSFATPVANADGTFDVAYTVTVLNSGAVNLDGLGLVDDLGTQFGSAFTASTAATTTGGVLTGPAVVLTNTSGNSTAPTANTAGYDGTNALLAGTDGLLAPGDSYAVSFTVRVDPNAAGAPASIANTATASGDDPTGTTVSDASDTDTQPDGTPDTDPNTPDEPTGVPTVVTPPTLAGGLNVGKSFATPVANADGTFDVAYTVTVLNSGAVNLDGLGLVDDLGTQFGSAFTASTAATTTGGVLTGPAVVLTNTSGNSTAPTANTAGYDGTNALLAGTDGLLAPGDSYAVSFTVRVDPNAAGAPASIANTATASGDDPTGTTVSDASDTDTQPDGTPDTDPNTPDEPTGVPTVVTPPTLAGGLNVGKSFATPVANADGTFDVAYTVTVLNSGAVNLDGLGLVDDLGTQFGSAFTASTAATTTGGVLTGPAVVLTNTSGNSTAPTANTAGYDGTNALLAGTDGLLAPGDSYAVSFTVRVDPNAAGAPASIANTATASGDDPTGTTVSDASDTDTQPDGTPDTDPNTPDEPTGVPTVVTPPTLAGGLNVGKSFATPVANADGTFDVAYTVTVLNSGAVNLDGLGLVDDLGTQFGSAFTASTAATTTGGVLTGPAVVLTNTSGNSTAPTANTAGYDGTNALLAGTDGLLAPGDSYAVSFTVRVDPNAAGAPASIANTATASGDDPTGTTVSDASDTDTQPDGTPDTDPNTPDEPTGVPTVVTPPTLAGGLNVGKSFATPVANADGTFDVAYTVTVLNSGAVNLDGLGLVDDLGTQFGSAFTASTAATTTGGVLTGPAVVLTNTSGNSTAPTANTAGYDGTNALLAGTDGLLAPGDSYAVSFTVRVDPNAAGAPASIANTATASGDDPTGTTVSDASDTDTQPDGTPDTDPNTPDEPTGVPTVVTPPTLAGGLNVGKSFATPVANADGTFDVAYTVTVLNSGAVNLDGLGLVDDLGTQFGSAFTASTAATTTGGVLTGPAVVLTNTSGNSTAPTANTAGYDGTNALLAGTDGLLAPGDSYAVSFTVRVDPNAAGAPASIANTATASGDDPTGTTVSDASDTDTQPDGTPDTDPNTPDEPTGVPTVVTPPTLAGGLNVGKSFATPVANADGTFDVAYTVTVLNSGAVNLDGLSLVDDLGTQFGSAFTASTAATTTGGVLTGPAVVLTNTSGNSTAPTANTAGYDGTNALLAGTDGLLAPGDSYAVSFTVRVDPNAAGAPASIANTATASGDDPTGTTVSDASDTDTQPDGTPDTDPNTPDEPTGVPTVVTPPTLDSGIAIVKSAAAVLSDPPAVDDVVTYTYEVTNTGDTVLYNVSVSETTASFTGTGTPPAPGYDSGGTDEDGGAGTLDLLPGASMTFTAEYELTSDDLAAGGLENSAAAEGADPAGDPVTDTSDAGTDQDGAPIATPETTETPDLDGDTDADPTNDPTVLLIRSPPVANDDSEGGFTPGAPATLTDALTANDTDVDGTVQADRVSFVVPAGATGGTPDVDGDITSVTVPDEGTWTVDDSGFVTFTPLPGFEDDPTDITYTVADDDGLVSDPATIAIDHDQLPSLSVEKTADLTALQTPPQAGDEITYTYVVTNDGNVTLFDVTVDEVTFTGTNAAPAPGDESVTTNTSGDSADAAVDVSIDTLGIADTATFTAVYALSQADIDAGEITNQAEATGDNVTGTPVTDLSDDPTDPTDTPDDGDPADPTVSTLDQTGGIALIKNVLTVPDTNGDGLFGGEDDVIVFGFTVINTGNVTLSDITVDDPLLDAVTGGPITLAPGAADDSTFRGEYTVLDADITRGYFQNTATVDSDDPDGNAVTDVSDTGTDPDGDTILDPEMVESPDGTGATDTDPTNDPTVISIPANPEPELSVTKSIAGVTDVNANGITDAGDTIDYVFTVTNTGNLRLADVTIDDPLVDVPGSIDFLEILEVNSVDLTGTYEILPSNVTAGFVENTAEATGLAVNSAGDPITDGGVQLSATDTSDSGTEPRLDAAGDPIPVAAPEVTETPDGAGATDGDPRNDPTVLRIPSPGLTLEKSVLIVNDSNGDGLFGGTDDEIVFTFTVTNTGDTDLVGVTIDDPIVSVSGGPIDLAIGETDDSTFTATYTVLPADTTRTYVQNTATAEATSVDETGTPFFGPDGDPVEVTDISDSGTDADGTGIADPAGTETPDGAGNTDTDPTNDPTVVSIPLNPEAGIRLVKSATGVADTNGDGVVGAFEDLITYSFDVTNTGNLPLGDVVVNDDALGGVIATIPRIDVAETVTVTFGYEISDDDFFAGEIVNTATATGGLINDTGDEVRDPVTGDQITATDVSDTGTNRDLTTVGTPETTETPDADGSTDGDPTNDPTVTDLPLTPSGASISGVFFIDNNRDDDFDGGTDEVQEGVVVTLRDDEGRIVGTTTTGPDGSYSLSGFPVGDDYVLTFTASAGGLILDEITGLDFDLDTILTDQNGWIDPTGTSDLILVKETASSTVILGENVLYTITVTNTGTGPASAVDVTDTLPAGMLYVDGSATIDDVPATPVVTGRTQTFEDVFVAAGASVTIALQATVLPNAPFGDLTNTASVIDPVTGTRLARDTATVSRPPEAVFDCAVVIGKVFDDRNFNGYQDGAPDLRSQITNQDIFTGKFGISPQASEPKGEPGLPNVRLVTPTGTVITTDAFGRYSVPCAELPGPTGTNFTLKLDPRSLPTGYRITTENPRTMRLTAGIMTEMNFGAALGQVLDVDLTAAAFDGTTPVDRLDQGLTQLLRQVADTPSVVRISYFTNGETADVARARVAAVEELIEDRWDGIGRYQLIVETTIKQLQ</sequence>
<feature type="compositionally biased region" description="Polar residues" evidence="1">
    <location>
        <begin position="1673"/>
        <end position="1691"/>
    </location>
</feature>
<feature type="domain" description="DUF7507" evidence="3">
    <location>
        <begin position="3746"/>
        <end position="3845"/>
    </location>
</feature>
<feature type="region of interest" description="Disordered" evidence="1">
    <location>
        <begin position="2947"/>
        <end position="2995"/>
    </location>
</feature>
<organism evidence="4 5">
    <name type="scientific">Yoonia rhodophyticola</name>
    <dbReference type="NCBI Taxonomy" id="3137370"/>
    <lineage>
        <taxon>Bacteria</taxon>
        <taxon>Pseudomonadati</taxon>
        <taxon>Pseudomonadota</taxon>
        <taxon>Alphaproteobacteria</taxon>
        <taxon>Rhodobacterales</taxon>
        <taxon>Paracoccaceae</taxon>
        <taxon>Yoonia</taxon>
    </lineage>
</organism>
<feature type="domain" description="DUF7507" evidence="3">
    <location>
        <begin position="3278"/>
        <end position="3401"/>
    </location>
</feature>
<feature type="region of interest" description="Disordered" evidence="1">
    <location>
        <begin position="3103"/>
        <end position="3178"/>
    </location>
</feature>
<feature type="region of interest" description="Disordered" evidence="1">
    <location>
        <begin position="2401"/>
        <end position="2452"/>
    </location>
</feature>
<feature type="region of interest" description="Disordered" evidence="1">
    <location>
        <begin position="2583"/>
        <end position="2634"/>
    </location>
</feature>
<feature type="compositionally biased region" description="Acidic residues" evidence="1">
    <location>
        <begin position="3541"/>
        <end position="3555"/>
    </location>
</feature>
<dbReference type="RefSeq" id="WP_373635056.1">
    <property type="nucleotide sequence ID" value="NZ_CP151767.2"/>
</dbReference>
<dbReference type="PANTHER" id="PTHR34819:SF3">
    <property type="entry name" value="CELL SURFACE PROTEIN"/>
    <property type="match status" value="1"/>
</dbReference>
<feature type="compositionally biased region" description="Low complexity" evidence="1">
    <location>
        <begin position="2240"/>
        <end position="2269"/>
    </location>
</feature>
<dbReference type="Gene3D" id="2.60.40.10">
    <property type="entry name" value="Immunoglobulins"/>
    <property type="match status" value="2"/>
</dbReference>
<reference evidence="5" key="1">
    <citation type="submission" date="2024-04" db="EMBL/GenBank/DDBJ databases">
        <title>Phylogenomic analyses of a clade within the roseobacter group suggest taxonomic reassignments of species of the genera Aestuariivita, Citreicella, Loktanella, Nautella, Pelagibaca, Ruegeria, Thalassobius, Thiobacimonas and Tropicibacter, and the proposal o.</title>
        <authorList>
            <person name="Jeon C.O."/>
        </authorList>
    </citation>
    <scope>NUCLEOTIDE SEQUENCE [LARGE SCALE GENOMIC DNA]</scope>
    <source>
        <strain evidence="5">SS1-5</strain>
    </source>
</reference>
<dbReference type="PANTHER" id="PTHR34819">
    <property type="entry name" value="LARGE CYSTEINE-RICH PERIPLASMIC PROTEIN OMCB"/>
    <property type="match status" value="1"/>
</dbReference>
<dbReference type="EMBL" id="CP151767">
    <property type="protein sequence ID" value="XFU26492.1"/>
    <property type="molecule type" value="Genomic_DNA"/>
</dbReference>
<feature type="compositionally biased region" description="Low complexity" evidence="1">
    <location>
        <begin position="1876"/>
        <end position="1905"/>
    </location>
</feature>
<gene>
    <name evidence="4" type="ORF">AABB31_23280</name>
</gene>
<feature type="compositionally biased region" description="Low complexity" evidence="1">
    <location>
        <begin position="3103"/>
        <end position="3114"/>
    </location>
</feature>
<feature type="region of interest" description="Disordered" evidence="1">
    <location>
        <begin position="2037"/>
        <end position="2088"/>
    </location>
</feature>
<keyword evidence="5" id="KW-1185">Reference proteome</keyword>
<evidence type="ECO:0008006" key="6">
    <source>
        <dbReference type="Google" id="ProtNLM"/>
    </source>
</evidence>
<feature type="region of interest" description="Disordered" evidence="1">
    <location>
        <begin position="1673"/>
        <end position="1724"/>
    </location>
</feature>
<feature type="compositionally biased region" description="Low complexity" evidence="1">
    <location>
        <begin position="3883"/>
        <end position="3899"/>
    </location>
</feature>
<feature type="compositionally biased region" description="Low complexity" evidence="1">
    <location>
        <begin position="2604"/>
        <end position="2633"/>
    </location>
</feature>
<dbReference type="InterPro" id="IPR013783">
    <property type="entry name" value="Ig-like_fold"/>
</dbReference>
<feature type="compositionally biased region" description="Low complexity" evidence="1">
    <location>
        <begin position="3557"/>
        <end position="3571"/>
    </location>
</feature>
<feature type="compositionally biased region" description="Low complexity" evidence="1">
    <location>
        <begin position="1512"/>
        <end position="1541"/>
    </location>
</feature>
<dbReference type="InterPro" id="IPR055354">
    <property type="entry name" value="DUF7507"/>
</dbReference>
<feature type="domain" description="DUF7507" evidence="3">
    <location>
        <begin position="3910"/>
        <end position="4005"/>
    </location>
</feature>
<feature type="compositionally biased region" description="Low complexity" evidence="1">
    <location>
        <begin position="1330"/>
        <end position="1359"/>
    </location>
</feature>
<feature type="domain" description="DUF7507" evidence="3">
    <location>
        <begin position="3452"/>
        <end position="3535"/>
    </location>
</feature>
<feature type="compositionally biased region" description="Polar residues" evidence="1">
    <location>
        <begin position="1309"/>
        <end position="1327"/>
    </location>
</feature>
<feature type="region of interest" description="Disordered" evidence="1">
    <location>
        <begin position="3520"/>
        <end position="3571"/>
    </location>
</feature>
<evidence type="ECO:0000313" key="5">
    <source>
        <dbReference type="Proteomes" id="UP001470809"/>
    </source>
</evidence>
<feature type="region of interest" description="Disordered" evidence="1">
    <location>
        <begin position="945"/>
        <end position="996"/>
    </location>
</feature>
<evidence type="ECO:0000256" key="1">
    <source>
        <dbReference type="SAM" id="MobiDB-lite"/>
    </source>
</evidence>
<feature type="compositionally biased region" description="Low complexity" evidence="1">
    <location>
        <begin position="2422"/>
        <end position="2451"/>
    </location>
</feature>
<dbReference type="SUPFAM" id="SSF117074">
    <property type="entry name" value="Hypothetical protein PA1324"/>
    <property type="match status" value="1"/>
</dbReference>
<feature type="domain" description="DUF7507" evidence="3">
    <location>
        <begin position="7"/>
        <end position="86"/>
    </location>
</feature>
<feature type="compositionally biased region" description="Low complexity" evidence="1">
    <location>
        <begin position="602"/>
        <end position="631"/>
    </location>
</feature>
<feature type="domain" description="DUF7507" evidence="3">
    <location>
        <begin position="3001"/>
        <end position="3118"/>
    </location>
</feature>
<protein>
    <recommendedName>
        <fullName evidence="6">DUF11 domain-containing protein</fullName>
    </recommendedName>
</protein>
<feature type="compositionally biased region" description="Polar residues" evidence="1">
    <location>
        <begin position="4019"/>
        <end position="4035"/>
    </location>
</feature>
<evidence type="ECO:0000313" key="4">
    <source>
        <dbReference type="EMBL" id="XFU26492.1"/>
    </source>
</evidence>
<feature type="compositionally biased region" description="Polar residues" evidence="1">
    <location>
        <begin position="945"/>
        <end position="963"/>
    </location>
</feature>
<feature type="region of interest" description="Disordered" evidence="1">
    <location>
        <begin position="3861"/>
        <end position="3900"/>
    </location>
</feature>
<name>A0ABZ3JBE7_9RHOB</name>
<feature type="domain" description="DUF7507" evidence="3">
    <location>
        <begin position="3582"/>
        <end position="3679"/>
    </location>
</feature>
<accession>A0ABZ3JBE7</accession>
<feature type="region of interest" description="Disordered" evidence="1">
    <location>
        <begin position="4001"/>
        <end position="4068"/>
    </location>
</feature>
<dbReference type="InterPro" id="IPR001434">
    <property type="entry name" value="OmcB-like_DUF11"/>
</dbReference>
<feature type="compositionally biased region" description="Low complexity" evidence="1">
    <location>
        <begin position="1694"/>
        <end position="1723"/>
    </location>
</feature>
<feature type="compositionally biased region" description="Low complexity" evidence="1">
    <location>
        <begin position="2786"/>
        <end position="2815"/>
    </location>
</feature>
<feature type="region of interest" description="Disordered" evidence="1">
    <location>
        <begin position="1127"/>
        <end position="1178"/>
    </location>
</feature>
<feature type="region of interest" description="Disordered" evidence="1">
    <location>
        <begin position="763"/>
        <end position="814"/>
    </location>
</feature>
<feature type="compositionally biased region" description="Polar residues" evidence="1">
    <location>
        <begin position="2947"/>
        <end position="2965"/>
    </location>
</feature>
<feature type="region of interest" description="Disordered" evidence="1">
    <location>
        <begin position="1855"/>
        <end position="1906"/>
    </location>
</feature>
<feature type="region of interest" description="Disordered" evidence="1">
    <location>
        <begin position="1491"/>
        <end position="1542"/>
    </location>
</feature>
<feature type="compositionally biased region" description="Polar residues" evidence="1">
    <location>
        <begin position="2037"/>
        <end position="2055"/>
    </location>
</feature>
<feature type="compositionally biased region" description="Low complexity" evidence="1">
    <location>
        <begin position="2058"/>
        <end position="2087"/>
    </location>
</feature>
<feature type="region of interest" description="Disordered" evidence="1">
    <location>
        <begin position="2765"/>
        <end position="2816"/>
    </location>
</feature>
<dbReference type="NCBIfam" id="TIGR01451">
    <property type="entry name" value="B_ant_repeat"/>
    <property type="match status" value="3"/>
</dbReference>